<organism evidence="7 8">
    <name type="scientific">Kwoniella heveanensis BCC8398</name>
    <dbReference type="NCBI Taxonomy" id="1296120"/>
    <lineage>
        <taxon>Eukaryota</taxon>
        <taxon>Fungi</taxon>
        <taxon>Dikarya</taxon>
        <taxon>Basidiomycota</taxon>
        <taxon>Agaricomycotina</taxon>
        <taxon>Tremellomycetes</taxon>
        <taxon>Tremellales</taxon>
        <taxon>Cryptococcaceae</taxon>
        <taxon>Kwoniella</taxon>
    </lineage>
</organism>
<dbReference type="EMBL" id="KI669497">
    <property type="protein sequence ID" value="OCF35952.1"/>
    <property type="molecule type" value="Genomic_DNA"/>
</dbReference>
<feature type="compositionally biased region" description="Acidic residues" evidence="5">
    <location>
        <begin position="567"/>
        <end position="581"/>
    </location>
</feature>
<gene>
    <name evidence="7" type="ORF">I316_02447</name>
</gene>
<name>A0A1B9GY64_9TREE</name>
<dbReference type="OrthoDB" id="6105938at2759"/>
<protein>
    <recommendedName>
        <fullName evidence="6">RING-type domain-containing protein</fullName>
    </recommendedName>
</protein>
<reference evidence="8" key="2">
    <citation type="submission" date="2013-12" db="EMBL/GenBank/DDBJ databases">
        <title>Evolution of pathogenesis and genome organization in the Tremellales.</title>
        <authorList>
            <person name="Cuomo C."/>
            <person name="Litvintseva A."/>
            <person name="Heitman J."/>
            <person name="Chen Y."/>
            <person name="Sun S."/>
            <person name="Springer D."/>
            <person name="Dromer F."/>
            <person name="Young S."/>
            <person name="Zeng Q."/>
            <person name="Chapman S."/>
            <person name="Gujja S."/>
            <person name="Saif S."/>
            <person name="Birren B."/>
        </authorList>
    </citation>
    <scope>NUCLEOTIDE SEQUENCE [LARGE SCALE GENOMIC DNA]</scope>
    <source>
        <strain evidence="8">BCC8398</strain>
    </source>
</reference>
<dbReference type="InterPro" id="IPR018527">
    <property type="entry name" value="Rubredoxin_Fe_BS"/>
</dbReference>
<feature type="compositionally biased region" description="Basic residues" evidence="5">
    <location>
        <begin position="191"/>
        <end position="200"/>
    </location>
</feature>
<feature type="region of interest" description="Disordered" evidence="5">
    <location>
        <begin position="271"/>
        <end position="292"/>
    </location>
</feature>
<dbReference type="SMART" id="SM00184">
    <property type="entry name" value="RING"/>
    <property type="match status" value="1"/>
</dbReference>
<evidence type="ECO:0000259" key="6">
    <source>
        <dbReference type="PROSITE" id="PS50089"/>
    </source>
</evidence>
<feature type="compositionally biased region" description="Basic and acidic residues" evidence="5">
    <location>
        <begin position="636"/>
        <end position="646"/>
    </location>
</feature>
<dbReference type="Pfam" id="PF13445">
    <property type="entry name" value="zf-RING_UBOX"/>
    <property type="match status" value="1"/>
</dbReference>
<dbReference type="AlphaFoldDB" id="A0A1B9GY64"/>
<feature type="region of interest" description="Disordered" evidence="5">
    <location>
        <begin position="1"/>
        <end position="204"/>
    </location>
</feature>
<dbReference type="GO" id="GO:0008270">
    <property type="term" value="F:zinc ion binding"/>
    <property type="evidence" value="ECO:0007669"/>
    <property type="project" value="UniProtKB-KW"/>
</dbReference>
<feature type="region of interest" description="Disordered" evidence="5">
    <location>
        <begin position="567"/>
        <end position="605"/>
    </location>
</feature>
<proteinExistence type="predicted"/>
<dbReference type="STRING" id="1296120.A0A1B9GY64"/>
<feature type="compositionally biased region" description="Acidic residues" evidence="5">
    <location>
        <begin position="651"/>
        <end position="681"/>
    </location>
</feature>
<sequence length="768" mass="85000">MPATPARPPHKAVRPTPYTRQSQSDKDSVSLKATSGTAESSTMAALSAASAAGASTPEHNVKGDKKKKYKSKKKTRSSDASIVHDLAQQNKRRSESPVKPPRPSSQPRTKSDDKPSAPATTSAHMAIDGDHGMNASFPADGPTATTFSSPINVERPTLSAPIIPPSQKRNQIAESSDAINASHVRSISPDKRKKNKKMREKNKAREELKAFLRAERERGQTNVADEPLAAVAADKSVVPAAAATSLPTQGSTDDLTRIKLENALEEQQRALEEEKKRRSNQELARVREEAKKREETQRELQKLRDEVERWKDEAEKERRLKVECEKAMENMVETLEKQIEDKSSHNQAQAVVIKDHEATKGALKEAVECGVCLMTVNDPHILSCGHMACKGCLMEWFRTPGAYQSVILDPITPETDLSHRVKLCHVCRAIILRRPARVFFVRQILEPLGLYEHKDVPLPSSQLDPWDKIFPIERESYKIYDEVDQVWRCPTCGGEIAEGSCTGCGIIFSDIDDDFDDDMDSESEVVGSVLGDGPIIGGVDLGQEADFNDDFDVVQRHRGGRRHLLVDDEAEDDLSEDDDGLSELSDGEHQLGRQRQRPAAAPASLHDRARADLHLAGIFEAIDGGAFEGHRRHRHAQWDHPEDEHSPAQSSDEEESDLGPPGSEDEYGGSFIDDGEAEEDGSGYGDVTMFSEEDDHEDEDEAFSEPEHDARSSRRGHRGGPPPRVRRVQSDDSEDDDEDSHDDADNIQPVLSRAGRRRNAPIVISDSE</sequence>
<evidence type="ECO:0000256" key="1">
    <source>
        <dbReference type="ARBA" id="ARBA00022723"/>
    </source>
</evidence>
<dbReference type="PROSITE" id="PS50089">
    <property type="entry name" value="ZF_RING_2"/>
    <property type="match status" value="1"/>
</dbReference>
<feature type="region of interest" description="Disordered" evidence="5">
    <location>
        <begin position="631"/>
        <end position="768"/>
    </location>
</feature>
<dbReference type="SUPFAM" id="SSF57850">
    <property type="entry name" value="RING/U-box"/>
    <property type="match status" value="1"/>
</dbReference>
<evidence type="ECO:0000313" key="8">
    <source>
        <dbReference type="Proteomes" id="UP000092666"/>
    </source>
</evidence>
<dbReference type="InterPro" id="IPR013083">
    <property type="entry name" value="Znf_RING/FYVE/PHD"/>
</dbReference>
<feature type="domain" description="RING-type" evidence="6">
    <location>
        <begin position="369"/>
        <end position="428"/>
    </location>
</feature>
<feature type="compositionally biased region" description="Low complexity" evidence="5">
    <location>
        <begin position="37"/>
        <end position="56"/>
    </location>
</feature>
<dbReference type="InterPro" id="IPR027370">
    <property type="entry name" value="Znf-RING_euk"/>
</dbReference>
<dbReference type="InterPro" id="IPR001841">
    <property type="entry name" value="Znf_RING"/>
</dbReference>
<reference evidence="7 8" key="1">
    <citation type="submission" date="2013-07" db="EMBL/GenBank/DDBJ databases">
        <title>The Genome Sequence of Cryptococcus heveanensis BCC8398.</title>
        <authorList>
            <consortium name="The Broad Institute Genome Sequencing Platform"/>
            <person name="Cuomo C."/>
            <person name="Litvintseva A."/>
            <person name="Chen Y."/>
            <person name="Heitman J."/>
            <person name="Sun S."/>
            <person name="Springer D."/>
            <person name="Dromer F."/>
            <person name="Young S.K."/>
            <person name="Zeng Q."/>
            <person name="Gargeya S."/>
            <person name="Fitzgerald M."/>
            <person name="Abouelleil A."/>
            <person name="Alvarado L."/>
            <person name="Berlin A.M."/>
            <person name="Chapman S.B."/>
            <person name="Dewar J."/>
            <person name="Goldberg J."/>
            <person name="Griggs A."/>
            <person name="Gujja S."/>
            <person name="Hansen M."/>
            <person name="Howarth C."/>
            <person name="Imamovic A."/>
            <person name="Larimer J."/>
            <person name="McCowan C."/>
            <person name="Murphy C."/>
            <person name="Pearson M."/>
            <person name="Priest M."/>
            <person name="Roberts A."/>
            <person name="Saif S."/>
            <person name="Shea T."/>
            <person name="Sykes S."/>
            <person name="Wortman J."/>
            <person name="Nusbaum C."/>
            <person name="Birren B."/>
        </authorList>
    </citation>
    <scope>NUCLEOTIDE SEQUENCE [LARGE SCALE GENOMIC DNA]</scope>
    <source>
        <strain evidence="7 8">BCC8398</strain>
    </source>
</reference>
<evidence type="ECO:0000256" key="3">
    <source>
        <dbReference type="ARBA" id="ARBA00022833"/>
    </source>
</evidence>
<accession>A0A1B9GY64</accession>
<evidence type="ECO:0000313" key="7">
    <source>
        <dbReference type="EMBL" id="OCF35952.1"/>
    </source>
</evidence>
<keyword evidence="8" id="KW-1185">Reference proteome</keyword>
<feature type="compositionally biased region" description="Acidic residues" evidence="5">
    <location>
        <begin position="691"/>
        <end position="704"/>
    </location>
</feature>
<evidence type="ECO:0000256" key="4">
    <source>
        <dbReference type="PROSITE-ProRule" id="PRU00175"/>
    </source>
</evidence>
<feature type="compositionally biased region" description="Acidic residues" evidence="5">
    <location>
        <begin position="731"/>
        <end position="742"/>
    </location>
</feature>
<feature type="compositionally biased region" description="Basic residues" evidence="5">
    <location>
        <begin position="64"/>
        <end position="75"/>
    </location>
</feature>
<evidence type="ECO:0000256" key="2">
    <source>
        <dbReference type="ARBA" id="ARBA00022771"/>
    </source>
</evidence>
<feature type="compositionally biased region" description="Polar residues" evidence="5">
    <location>
        <begin position="167"/>
        <end position="185"/>
    </location>
</feature>
<dbReference type="Gene3D" id="3.30.40.10">
    <property type="entry name" value="Zinc/RING finger domain, C3HC4 (zinc finger)"/>
    <property type="match status" value="1"/>
</dbReference>
<dbReference type="Proteomes" id="UP000092666">
    <property type="component" value="Unassembled WGS sequence"/>
</dbReference>
<evidence type="ECO:0000256" key="5">
    <source>
        <dbReference type="SAM" id="MobiDB-lite"/>
    </source>
</evidence>
<keyword evidence="2 4" id="KW-0863">Zinc-finger</keyword>
<keyword evidence="3" id="KW-0862">Zinc</keyword>
<dbReference type="PROSITE" id="PS00202">
    <property type="entry name" value="RUBREDOXIN"/>
    <property type="match status" value="1"/>
</dbReference>
<keyword evidence="1" id="KW-0479">Metal-binding</keyword>